<dbReference type="UniPathway" id="UPA00002">
    <property type="reaction ID" value="UER00468"/>
</dbReference>
<dbReference type="NCBIfam" id="TIGR00126">
    <property type="entry name" value="deoC"/>
    <property type="match status" value="1"/>
</dbReference>
<evidence type="ECO:0000256" key="7">
    <source>
        <dbReference type="HAMAP-Rule" id="MF_00114"/>
    </source>
</evidence>
<evidence type="ECO:0000256" key="2">
    <source>
        <dbReference type="ARBA" id="ARBA00022490"/>
    </source>
</evidence>
<keyword evidence="2 7" id="KW-0963">Cytoplasm</keyword>
<keyword evidence="3 7" id="KW-0456">Lyase</keyword>
<dbReference type="GO" id="GO:0005737">
    <property type="term" value="C:cytoplasm"/>
    <property type="evidence" value="ECO:0007669"/>
    <property type="project" value="UniProtKB-SubCell"/>
</dbReference>
<dbReference type="InterPro" id="IPR028581">
    <property type="entry name" value="DeoC_typeI"/>
</dbReference>
<dbReference type="EMBL" id="MPDK01000017">
    <property type="protein sequence ID" value="PWI57208.1"/>
    <property type="molecule type" value="Genomic_DNA"/>
</dbReference>
<dbReference type="PIRSF" id="PIRSF001357">
    <property type="entry name" value="DeoC"/>
    <property type="match status" value="1"/>
</dbReference>
<protein>
    <recommendedName>
        <fullName evidence="7">Deoxyribose-phosphate aldolase</fullName>
        <shortName evidence="7">DERA</shortName>
        <ecNumber evidence="7">4.1.2.4</ecNumber>
    </recommendedName>
    <alternativeName>
        <fullName evidence="7">2-deoxy-D-ribose 5-phosphate aldolase</fullName>
    </alternativeName>
    <alternativeName>
        <fullName evidence="7">Phosphodeoxyriboaldolase</fullName>
        <shortName evidence="7">Deoxyriboaldolase</shortName>
    </alternativeName>
</protein>
<evidence type="ECO:0000256" key="6">
    <source>
        <dbReference type="ARBA" id="ARBA00056337"/>
    </source>
</evidence>
<dbReference type="PANTHER" id="PTHR10889:SF1">
    <property type="entry name" value="DEOXYRIBOSE-PHOSPHATE ALDOLASE"/>
    <property type="match status" value="1"/>
</dbReference>
<feature type="active site" description="Proton donor/acceptor" evidence="7">
    <location>
        <position position="98"/>
    </location>
</feature>
<dbReference type="InterPro" id="IPR002915">
    <property type="entry name" value="DeoC/FbaB/LacD_aldolase"/>
</dbReference>
<dbReference type="Proteomes" id="UP000245380">
    <property type="component" value="Unassembled WGS sequence"/>
</dbReference>
<dbReference type="SMART" id="SM01133">
    <property type="entry name" value="DeoC"/>
    <property type="match status" value="1"/>
</dbReference>
<dbReference type="PANTHER" id="PTHR10889">
    <property type="entry name" value="DEOXYRIBOSE-PHOSPHATE ALDOLASE"/>
    <property type="match status" value="1"/>
</dbReference>
<dbReference type="Pfam" id="PF01791">
    <property type="entry name" value="DeoC"/>
    <property type="match status" value="1"/>
</dbReference>
<reference evidence="8 9" key="1">
    <citation type="submission" date="2016-11" db="EMBL/GenBank/DDBJ databases">
        <title>Comparative genomics of Acidibacillus ferroxidans species.</title>
        <authorList>
            <person name="Oliveira G."/>
            <person name="Nunes G."/>
            <person name="Oliveira R."/>
            <person name="Araujo F."/>
            <person name="Salim A."/>
            <person name="Scholte L."/>
            <person name="Morais D."/>
            <person name="Nancucheo I."/>
            <person name="Johnson D.B."/>
            <person name="Grail B."/>
            <person name="Bittencourt J."/>
            <person name="Valadares R."/>
        </authorList>
    </citation>
    <scope>NUCLEOTIDE SEQUENCE [LARGE SCALE GENOMIC DNA]</scope>
    <source>
        <strain evidence="8 9">Y002</strain>
    </source>
</reference>
<gene>
    <name evidence="7" type="primary">deoC</name>
    <name evidence="8" type="ORF">BM613_09875</name>
</gene>
<dbReference type="InterPro" id="IPR013785">
    <property type="entry name" value="Aldolase_TIM"/>
</dbReference>
<comment type="subcellular location">
    <subcellularLocation>
        <location evidence="7">Cytoplasm</location>
    </subcellularLocation>
</comment>
<organism evidence="8 9">
    <name type="scientific">Sulfoacidibacillus thermotolerans</name>
    <name type="common">Acidibacillus sulfuroxidans</name>
    <dbReference type="NCBI Taxonomy" id="1765684"/>
    <lineage>
        <taxon>Bacteria</taxon>
        <taxon>Bacillati</taxon>
        <taxon>Bacillota</taxon>
        <taxon>Bacilli</taxon>
        <taxon>Bacillales</taxon>
        <taxon>Alicyclobacillaceae</taxon>
        <taxon>Sulfoacidibacillus</taxon>
    </lineage>
</organism>
<keyword evidence="9" id="KW-1185">Reference proteome</keyword>
<dbReference type="Gene3D" id="3.20.20.70">
    <property type="entry name" value="Aldolase class I"/>
    <property type="match status" value="1"/>
</dbReference>
<comment type="similarity">
    <text evidence="1 7">Belongs to the DeoC/FbaB aldolase family. DeoC type 1 subfamily.</text>
</comment>
<evidence type="ECO:0000256" key="4">
    <source>
        <dbReference type="ARBA" id="ARBA00023270"/>
    </source>
</evidence>
<evidence type="ECO:0000256" key="1">
    <source>
        <dbReference type="ARBA" id="ARBA00010936"/>
    </source>
</evidence>
<dbReference type="CDD" id="cd00959">
    <property type="entry name" value="DeoC"/>
    <property type="match status" value="1"/>
</dbReference>
<dbReference type="GO" id="GO:0009264">
    <property type="term" value="P:deoxyribonucleotide catabolic process"/>
    <property type="evidence" value="ECO:0007669"/>
    <property type="project" value="UniProtKB-UniRule"/>
</dbReference>
<dbReference type="FunFam" id="3.20.20.70:FF:000044">
    <property type="entry name" value="Deoxyribose-phosphate aldolase"/>
    <property type="match status" value="1"/>
</dbReference>
<feature type="active site" description="Schiff-base intermediate with acetaldehyde" evidence="7">
    <location>
        <position position="161"/>
    </location>
</feature>
<dbReference type="AlphaFoldDB" id="A0A2U3D7F8"/>
<dbReference type="InterPro" id="IPR011343">
    <property type="entry name" value="DeoC"/>
</dbReference>
<evidence type="ECO:0000256" key="5">
    <source>
        <dbReference type="ARBA" id="ARBA00048791"/>
    </source>
</evidence>
<dbReference type="GO" id="GO:0006018">
    <property type="term" value="P:2-deoxyribose 1-phosphate catabolic process"/>
    <property type="evidence" value="ECO:0007669"/>
    <property type="project" value="UniProtKB-UniRule"/>
</dbReference>
<sequence>MIEQESLSGTLLASQIDSTLLSATATPPEIVRLCREARTYEFASVCVNPVYVALAAENLGGSPVKVCTVIGFPLGANKTEVKVAEALRAIADGAQELDMVIALGYLKANDVLRVEADIRAVVEAAGDQAQVKVILETAELTDSEIRAGALAALRAGAQFVKTSTGFGKGGATLAAVRILRETVGDALGIKAAGGIRTRQEALDLLAAGATRIGTSAGATLVILERAQSFA</sequence>
<dbReference type="EC" id="4.1.2.4" evidence="7"/>
<proteinExistence type="inferred from homology"/>
<dbReference type="HAMAP" id="MF_00114">
    <property type="entry name" value="DeoC_type1"/>
    <property type="match status" value="1"/>
</dbReference>
<feature type="active site" description="Proton donor/acceptor" evidence="7">
    <location>
        <position position="190"/>
    </location>
</feature>
<evidence type="ECO:0000313" key="9">
    <source>
        <dbReference type="Proteomes" id="UP000245380"/>
    </source>
</evidence>
<accession>A0A2U3D7F8</accession>
<comment type="function">
    <text evidence="6 7">Catalyzes a reversible aldol reaction between acetaldehyde and D-glyceraldehyde 3-phosphate to generate 2-deoxy-D-ribose 5-phosphate.</text>
</comment>
<name>A0A2U3D7F8_SULT2</name>
<comment type="pathway">
    <text evidence="7">Carbohydrate degradation; 2-deoxy-D-ribose 1-phosphate degradation; D-glyceraldehyde 3-phosphate and acetaldehyde from 2-deoxy-alpha-D-ribose 1-phosphate: step 2/2.</text>
</comment>
<keyword evidence="4 7" id="KW-0704">Schiff base</keyword>
<evidence type="ECO:0000256" key="3">
    <source>
        <dbReference type="ARBA" id="ARBA00023239"/>
    </source>
</evidence>
<dbReference type="GO" id="GO:0004139">
    <property type="term" value="F:deoxyribose-phosphate aldolase activity"/>
    <property type="evidence" value="ECO:0007669"/>
    <property type="project" value="UniProtKB-UniRule"/>
</dbReference>
<dbReference type="SUPFAM" id="SSF51569">
    <property type="entry name" value="Aldolase"/>
    <property type="match status" value="1"/>
</dbReference>
<evidence type="ECO:0000313" key="8">
    <source>
        <dbReference type="EMBL" id="PWI57208.1"/>
    </source>
</evidence>
<dbReference type="GO" id="GO:0016052">
    <property type="term" value="P:carbohydrate catabolic process"/>
    <property type="evidence" value="ECO:0007669"/>
    <property type="project" value="TreeGrafter"/>
</dbReference>
<comment type="caution">
    <text evidence="8">The sequence shown here is derived from an EMBL/GenBank/DDBJ whole genome shotgun (WGS) entry which is preliminary data.</text>
</comment>
<comment type="catalytic activity">
    <reaction evidence="5 7">
        <text>2-deoxy-D-ribose 5-phosphate = D-glyceraldehyde 3-phosphate + acetaldehyde</text>
        <dbReference type="Rhea" id="RHEA:12821"/>
        <dbReference type="ChEBI" id="CHEBI:15343"/>
        <dbReference type="ChEBI" id="CHEBI:59776"/>
        <dbReference type="ChEBI" id="CHEBI:62877"/>
        <dbReference type="EC" id="4.1.2.4"/>
    </reaction>
</comment>